<feature type="transmembrane region" description="Helical" evidence="1">
    <location>
        <begin position="205"/>
        <end position="229"/>
    </location>
</feature>
<evidence type="ECO:0000313" key="3">
    <source>
        <dbReference type="EMBL" id="NLZ24536.1"/>
    </source>
</evidence>
<name>A0A847VDB0_9BACT</name>
<comment type="caution">
    <text evidence="3">The sequence shown here is derived from an EMBL/GenBank/DDBJ whole genome shotgun (WGS) entry which is preliminary data.</text>
</comment>
<feature type="transmembrane region" description="Helical" evidence="1">
    <location>
        <begin position="279"/>
        <end position="298"/>
    </location>
</feature>
<dbReference type="AlphaFoldDB" id="A0A847VDB0"/>
<proteinExistence type="predicted"/>
<keyword evidence="2" id="KW-0732">Signal</keyword>
<evidence type="ECO:0000256" key="2">
    <source>
        <dbReference type="SAM" id="SignalP"/>
    </source>
</evidence>
<evidence type="ECO:0000313" key="4">
    <source>
        <dbReference type="Proteomes" id="UP000564033"/>
    </source>
</evidence>
<gene>
    <name evidence="3" type="ORF">GX888_02200</name>
</gene>
<feature type="transmembrane region" description="Helical" evidence="1">
    <location>
        <begin position="250"/>
        <end position="273"/>
    </location>
</feature>
<dbReference type="EMBL" id="JAAZIL010000053">
    <property type="protein sequence ID" value="NLZ24536.1"/>
    <property type="molecule type" value="Genomic_DNA"/>
</dbReference>
<accession>A0A847VDB0</accession>
<keyword evidence="1" id="KW-0472">Membrane</keyword>
<keyword evidence="1" id="KW-1133">Transmembrane helix</keyword>
<feature type="transmembrane region" description="Helical" evidence="1">
    <location>
        <begin position="318"/>
        <end position="337"/>
    </location>
</feature>
<reference evidence="3 4" key="1">
    <citation type="journal article" date="2020" name="Biotechnol. Biofuels">
        <title>New insights from the biogas microbiome by comprehensive genome-resolved metagenomics of nearly 1600 species originating from multiple anaerobic digesters.</title>
        <authorList>
            <person name="Campanaro S."/>
            <person name="Treu L."/>
            <person name="Rodriguez-R L.M."/>
            <person name="Kovalovszki A."/>
            <person name="Ziels R.M."/>
            <person name="Maus I."/>
            <person name="Zhu X."/>
            <person name="Kougias P.G."/>
            <person name="Basile A."/>
            <person name="Luo G."/>
            <person name="Schluter A."/>
            <person name="Konstantinidis K.T."/>
            <person name="Angelidaki I."/>
        </authorList>
    </citation>
    <scope>NUCLEOTIDE SEQUENCE [LARGE SCALE GENOMIC DNA]</scope>
    <source>
        <strain evidence="3">AS19jrsBPTG_9</strain>
    </source>
</reference>
<protein>
    <recommendedName>
        <fullName evidence="5">Polymer-forming cytoskeletal protein</fullName>
    </recommendedName>
</protein>
<organism evidence="3 4">
    <name type="scientific">Candidatus Dojkabacteria bacterium</name>
    <dbReference type="NCBI Taxonomy" id="2099670"/>
    <lineage>
        <taxon>Bacteria</taxon>
        <taxon>Candidatus Dojkabacteria</taxon>
    </lineage>
</organism>
<dbReference type="Proteomes" id="UP000564033">
    <property type="component" value="Unassembled WGS sequence"/>
</dbReference>
<evidence type="ECO:0000256" key="1">
    <source>
        <dbReference type="SAM" id="Phobius"/>
    </source>
</evidence>
<evidence type="ECO:0008006" key="5">
    <source>
        <dbReference type="Google" id="ProtNLM"/>
    </source>
</evidence>
<feature type="signal peptide" evidence="2">
    <location>
        <begin position="1"/>
        <end position="26"/>
    </location>
</feature>
<sequence>MIKSKSKKILIASLLLFFSLLTPIHAAKIEKGDYILEKDAIVEDNLYVMGENITINGVVDGDVVAIGQKVLLSGTISGDLYLLGTTVTVDGYIYGNIFTLGSNVSITSTVEGNTYAGGIVTNINGNITNDLFILAGSSKLEGNVGDDVRAFVGQLVSTAQVGGDFLAMTDNYSIDPNDIQGQFDTSIFTNGKDIVEKFTFSKEDFIGFNLGLIIINFLGMYIVGTLLIVSAPVKTLQIEKKIISSWTEFLKSYITGMIILFAIPIPIVLLLITFVGIPLAVLLIGIMTFLSLFGIIWAESAIGQKVLQLTKGKDTWRFFSLLIGRGISTVVKLIPLIRGFY</sequence>
<feature type="chain" id="PRO_5032885383" description="Polymer-forming cytoskeletal protein" evidence="2">
    <location>
        <begin position="27"/>
        <end position="341"/>
    </location>
</feature>
<feature type="non-terminal residue" evidence="3">
    <location>
        <position position="341"/>
    </location>
</feature>
<keyword evidence="1" id="KW-0812">Transmembrane</keyword>